<accession>C7XVU6</accession>
<keyword evidence="2" id="KW-0378">Hydrolase</keyword>
<dbReference type="HOGENOM" id="CLU_013771_0_0_9"/>
<dbReference type="PANTHER" id="PTHR33308">
    <property type="entry name" value="PEPTIDOGLYCAN HYDROLASE FLGJ"/>
    <property type="match status" value="1"/>
</dbReference>
<dbReference type="InterPro" id="IPR051056">
    <property type="entry name" value="Glycosyl_Hydrolase_73"/>
</dbReference>
<evidence type="ECO:0000259" key="4">
    <source>
        <dbReference type="SMART" id="SM00047"/>
    </source>
</evidence>
<dbReference type="eggNOG" id="COG1705">
    <property type="taxonomic scope" value="Bacteria"/>
</dbReference>
<dbReference type="AlphaFoldDB" id="C7XVU6"/>
<reference evidence="5 6" key="1">
    <citation type="submission" date="2009-06" db="EMBL/GenBank/DDBJ databases">
        <title>The Genome Sequence of Lactobacillus coleohominis strain 101-4-CHN.</title>
        <authorList>
            <consortium name="The Broad Institute Genome Sequencing Platform"/>
            <person name="Ward D."/>
            <person name="Young S.K."/>
            <person name="Zeng Q."/>
            <person name="Koehrsen M."/>
            <person name="Alvarado L."/>
            <person name="Berlin A."/>
            <person name="Borenstein D."/>
            <person name="Chen Z."/>
            <person name="Engels R."/>
            <person name="Freedman E."/>
            <person name="Gellesch M."/>
            <person name="Goldberg J."/>
            <person name="Griggs A."/>
            <person name="Gujja S."/>
            <person name="Heiman D."/>
            <person name="Hepburn T."/>
            <person name="Howarth C."/>
            <person name="Jen D."/>
            <person name="Larson L."/>
            <person name="Lewis B."/>
            <person name="Mehta T."/>
            <person name="Park D."/>
            <person name="Pearson M."/>
            <person name="Roberts A."/>
            <person name="Saif S."/>
            <person name="Shea T."/>
            <person name="Shenoy N."/>
            <person name="Sisk P."/>
            <person name="Stolte C."/>
            <person name="Sykes S."/>
            <person name="Walk T."/>
            <person name="White J."/>
            <person name="Yandava C."/>
            <person name="Liu Y."/>
            <person name="Xu Q."/>
            <person name="Lander E."/>
            <person name="Nusbaum C."/>
            <person name="Galagan J."/>
            <person name="Birren B."/>
        </authorList>
    </citation>
    <scope>NUCLEOTIDE SEQUENCE [LARGE SCALE GENOMIC DNA]</scope>
    <source>
        <strain evidence="5 6">101-4-CHN</strain>
    </source>
</reference>
<dbReference type="Pfam" id="PF01832">
    <property type="entry name" value="Glucosaminidase"/>
    <property type="match status" value="1"/>
</dbReference>
<protein>
    <submittedName>
        <fullName evidence="5">Mannosyl-glycoprotein endo-beta-N-acetylglucosaminidase</fullName>
    </submittedName>
</protein>
<feature type="transmembrane region" description="Helical" evidence="3">
    <location>
        <begin position="21"/>
        <end position="43"/>
    </location>
</feature>
<organism evidence="5 6">
    <name type="scientific">Limosilactobacillus coleohominis 101-4-CHN</name>
    <dbReference type="NCBI Taxonomy" id="575594"/>
    <lineage>
        <taxon>Bacteria</taxon>
        <taxon>Bacillati</taxon>
        <taxon>Bacillota</taxon>
        <taxon>Bacilli</taxon>
        <taxon>Lactobacillales</taxon>
        <taxon>Lactobacillaceae</taxon>
        <taxon>Limosilactobacillus</taxon>
    </lineage>
</organism>
<gene>
    <name evidence="5" type="ORF">HMPREF0501_00840</name>
</gene>
<feature type="domain" description="Mannosyl-glycoprotein endo-beta-N-acetylglucosamidase-like" evidence="4">
    <location>
        <begin position="51"/>
        <end position="208"/>
    </location>
</feature>
<proteinExistence type="inferred from homology"/>
<comment type="similarity">
    <text evidence="1">Belongs to the glycosyl hydrolase 73 family.</text>
</comment>
<dbReference type="Gene3D" id="1.10.530.10">
    <property type="match status" value="1"/>
</dbReference>
<name>C7XVU6_9LACO</name>
<evidence type="ECO:0000256" key="1">
    <source>
        <dbReference type="ARBA" id="ARBA00010266"/>
    </source>
</evidence>
<dbReference type="OrthoDB" id="977752at2"/>
<dbReference type="GO" id="GO:0004040">
    <property type="term" value="F:amidase activity"/>
    <property type="evidence" value="ECO:0007669"/>
    <property type="project" value="InterPro"/>
</dbReference>
<evidence type="ECO:0000313" key="6">
    <source>
        <dbReference type="Proteomes" id="UP000003987"/>
    </source>
</evidence>
<sequence length="209" mass="24174">MARKRRRRTSPRRKKRSSASKWLTVVLVILIVLTAGYVGHHLYQRHLQQEIIEKQQHSKQLFIKAIAPEAQAMQNQYHIKASITMAQAILESNWGTSKLASDYHNLFGIKGTGPNSKLMTTKEYTHGKWVVIKDRFKVYSSWSASIKDHTQLMLNGTQYKKENYQKVIDADNYREAAQALQDANYATDPDYASKLISVIKTYHLDKYDQ</sequence>
<dbReference type="RefSeq" id="WP_006916649.1">
    <property type="nucleotide sequence ID" value="NZ_GG698803.1"/>
</dbReference>
<keyword evidence="3" id="KW-0812">Transmembrane</keyword>
<dbReference type="STRING" id="575594.HMPREF0501_00840"/>
<dbReference type="Proteomes" id="UP000003987">
    <property type="component" value="Unassembled WGS sequence"/>
</dbReference>
<evidence type="ECO:0000313" key="5">
    <source>
        <dbReference type="EMBL" id="EEU30462.1"/>
    </source>
</evidence>
<dbReference type="SMART" id="SM00047">
    <property type="entry name" value="LYZ2"/>
    <property type="match status" value="1"/>
</dbReference>
<dbReference type="Gene3D" id="4.10.80.30">
    <property type="entry name" value="DNA polymerase, domain 6"/>
    <property type="match status" value="1"/>
</dbReference>
<evidence type="ECO:0000256" key="3">
    <source>
        <dbReference type="SAM" id="Phobius"/>
    </source>
</evidence>
<evidence type="ECO:0000256" key="2">
    <source>
        <dbReference type="ARBA" id="ARBA00022801"/>
    </source>
</evidence>
<keyword evidence="3" id="KW-0472">Membrane</keyword>
<dbReference type="EMBL" id="GG698803">
    <property type="protein sequence ID" value="EEU30462.1"/>
    <property type="molecule type" value="Genomic_DNA"/>
</dbReference>
<dbReference type="InterPro" id="IPR002901">
    <property type="entry name" value="MGlyc_endo_b_GlcNAc-like_dom"/>
</dbReference>
<dbReference type="PANTHER" id="PTHR33308:SF10">
    <property type="entry name" value="EXO-GLUCOSAMINIDASE LYTG"/>
    <property type="match status" value="1"/>
</dbReference>
<keyword evidence="6" id="KW-1185">Reference proteome</keyword>
<keyword evidence="3" id="KW-1133">Transmembrane helix</keyword>